<name>X0U9I9_9ZZZZ</name>
<keyword evidence="1" id="KW-1133">Transmembrane helix</keyword>
<accession>X0U9I9</accession>
<comment type="caution">
    <text evidence="2">The sequence shown here is derived from an EMBL/GenBank/DDBJ whole genome shotgun (WGS) entry which is preliminary data.</text>
</comment>
<evidence type="ECO:0000256" key="1">
    <source>
        <dbReference type="SAM" id="Phobius"/>
    </source>
</evidence>
<protein>
    <submittedName>
        <fullName evidence="2">Uncharacterized protein</fullName>
    </submittedName>
</protein>
<organism evidence="2">
    <name type="scientific">marine sediment metagenome</name>
    <dbReference type="NCBI Taxonomy" id="412755"/>
    <lineage>
        <taxon>unclassified sequences</taxon>
        <taxon>metagenomes</taxon>
        <taxon>ecological metagenomes</taxon>
    </lineage>
</organism>
<keyword evidence="1" id="KW-0812">Transmembrane</keyword>
<sequence length="31" mass="3475">MKDKAMIIAYATLFTGISLLAFTFISAYIFL</sequence>
<dbReference type="AlphaFoldDB" id="X0U9I9"/>
<feature type="non-terminal residue" evidence="2">
    <location>
        <position position="31"/>
    </location>
</feature>
<feature type="transmembrane region" description="Helical" evidence="1">
    <location>
        <begin position="7"/>
        <end position="30"/>
    </location>
</feature>
<proteinExistence type="predicted"/>
<keyword evidence="1" id="KW-0472">Membrane</keyword>
<reference evidence="2" key="1">
    <citation type="journal article" date="2014" name="Front. Microbiol.">
        <title>High frequency of phylogenetically diverse reductive dehalogenase-homologous genes in deep subseafloor sedimentary metagenomes.</title>
        <authorList>
            <person name="Kawai M."/>
            <person name="Futagami T."/>
            <person name="Toyoda A."/>
            <person name="Takaki Y."/>
            <person name="Nishi S."/>
            <person name="Hori S."/>
            <person name="Arai W."/>
            <person name="Tsubouchi T."/>
            <person name="Morono Y."/>
            <person name="Uchiyama I."/>
            <person name="Ito T."/>
            <person name="Fujiyama A."/>
            <person name="Inagaki F."/>
            <person name="Takami H."/>
        </authorList>
    </citation>
    <scope>NUCLEOTIDE SEQUENCE</scope>
    <source>
        <strain evidence="2">Expedition CK06-06</strain>
    </source>
</reference>
<gene>
    <name evidence="2" type="ORF">S01H1_38117</name>
</gene>
<dbReference type="EMBL" id="BARS01023972">
    <property type="protein sequence ID" value="GAG02494.1"/>
    <property type="molecule type" value="Genomic_DNA"/>
</dbReference>
<evidence type="ECO:0000313" key="2">
    <source>
        <dbReference type="EMBL" id="GAG02494.1"/>
    </source>
</evidence>